<evidence type="ECO:0000256" key="1">
    <source>
        <dbReference type="SAM" id="MobiDB-lite"/>
    </source>
</evidence>
<reference evidence="3" key="1">
    <citation type="submission" date="2022-11" db="UniProtKB">
        <authorList>
            <consortium name="WormBaseParasite"/>
        </authorList>
    </citation>
    <scope>IDENTIFICATION</scope>
</reference>
<name>A0A914D5J9_9BILA</name>
<dbReference type="WBParaSite" id="ACRNAN_scaffold19483.g13504.t1">
    <property type="protein sequence ID" value="ACRNAN_scaffold19483.g13504.t1"/>
    <property type="gene ID" value="ACRNAN_scaffold19483.g13504"/>
</dbReference>
<dbReference type="AlphaFoldDB" id="A0A914D5J9"/>
<accession>A0A914D5J9</accession>
<evidence type="ECO:0000313" key="3">
    <source>
        <dbReference type="WBParaSite" id="ACRNAN_scaffold19483.g13504.t1"/>
    </source>
</evidence>
<proteinExistence type="predicted"/>
<dbReference type="Proteomes" id="UP000887540">
    <property type="component" value="Unplaced"/>
</dbReference>
<organism evidence="2 3">
    <name type="scientific">Acrobeloides nanus</name>
    <dbReference type="NCBI Taxonomy" id="290746"/>
    <lineage>
        <taxon>Eukaryota</taxon>
        <taxon>Metazoa</taxon>
        <taxon>Ecdysozoa</taxon>
        <taxon>Nematoda</taxon>
        <taxon>Chromadorea</taxon>
        <taxon>Rhabditida</taxon>
        <taxon>Tylenchina</taxon>
        <taxon>Cephalobomorpha</taxon>
        <taxon>Cephaloboidea</taxon>
        <taxon>Cephalobidae</taxon>
        <taxon>Acrobeloides</taxon>
    </lineage>
</organism>
<keyword evidence="2" id="KW-1185">Reference proteome</keyword>
<sequence length="79" mass="8599">MLQKAFNVIIVAGPTATTIPIPSPRNSKVDQIFYHDDSDLSEVDDNTTGTDKSSPFPVSTALQESNAKYENETANIDLN</sequence>
<feature type="region of interest" description="Disordered" evidence="1">
    <location>
        <begin position="37"/>
        <end position="63"/>
    </location>
</feature>
<feature type="compositionally biased region" description="Polar residues" evidence="1">
    <location>
        <begin position="46"/>
        <end position="63"/>
    </location>
</feature>
<evidence type="ECO:0000313" key="2">
    <source>
        <dbReference type="Proteomes" id="UP000887540"/>
    </source>
</evidence>
<protein>
    <submittedName>
        <fullName evidence="3">Uncharacterized protein</fullName>
    </submittedName>
</protein>